<protein>
    <submittedName>
        <fullName evidence="3">Tan</fullName>
    </submittedName>
</protein>
<reference evidence="3" key="1">
    <citation type="submission" date="2015-01" db="EMBL/GenBank/DDBJ databases">
        <title>De novo assembly and characterization of central nervous system transcriptome reveals neurotransmitter signaling systems in Chilo suppressalis.</title>
        <authorList>
            <person name="Xu G."/>
            <person name="Wu S."/>
            <person name="Huang J."/>
            <person name="Ye G."/>
        </authorList>
    </citation>
    <scope>NUCLEOTIDE SEQUENCE</scope>
</reference>
<dbReference type="AlphaFoldDB" id="A0A0G3VJK4"/>
<sequence>MNCFVKHCMLFSLLLLGIGNGEKQIGRRRAVPVLYLQGSHYEVGFDVGRIFSSMIKNFMATYENLRDFEKEYKTPDGRRAYDTTLSNMKKRYPFYVKEMQGIADGANVSFYQLFLLQMDDLIGTVNDNHIPRDDTGGCSSVGFSTPENSILGHTEDAFSETLNHFYIMSAHIIPTPEDREQGAVEERFSSLCYAGHLPGYTMGYNGNGLVFSINTLSPLVLKPGNTPRTFITRALLAAKSFYDAERILLDEGLGIGNGFSVNMIWTDSWGARQLYNVEVAPNLNANKSLLNVHKYDKEPLVHCNRYQRANVTEVVGPIIDSSAARLEAIHAHPPPKNRKDIEDIISDQTGKEFTVFQDRDTIIKTITAGVFDLAKRTWSIYINKPNVSEPVAILPIRFPMLDEAQ</sequence>
<dbReference type="Pfam" id="PF03417">
    <property type="entry name" value="AAT"/>
    <property type="match status" value="1"/>
</dbReference>
<accession>A0A0G3VJK4</accession>
<dbReference type="InterPro" id="IPR005079">
    <property type="entry name" value="Peptidase_C45_hydrolase"/>
</dbReference>
<evidence type="ECO:0000259" key="2">
    <source>
        <dbReference type="Pfam" id="PF03417"/>
    </source>
</evidence>
<dbReference type="EMBL" id="KP657627">
    <property type="protein sequence ID" value="AKL78852.1"/>
    <property type="molecule type" value="mRNA"/>
</dbReference>
<dbReference type="NCBIfam" id="NF040521">
    <property type="entry name" value="C45_proenzyme"/>
    <property type="match status" value="1"/>
</dbReference>
<dbReference type="InterPro" id="IPR047801">
    <property type="entry name" value="Peptidase_C45"/>
</dbReference>
<feature type="domain" description="Peptidase C45 hydrolase" evidence="2">
    <location>
        <begin position="145"/>
        <end position="386"/>
    </location>
</feature>
<organism evidence="3">
    <name type="scientific">Chilo suppressalis</name>
    <name type="common">Asiatic rice borer moth</name>
    <dbReference type="NCBI Taxonomy" id="168631"/>
    <lineage>
        <taxon>Eukaryota</taxon>
        <taxon>Metazoa</taxon>
        <taxon>Ecdysozoa</taxon>
        <taxon>Arthropoda</taxon>
        <taxon>Hexapoda</taxon>
        <taxon>Insecta</taxon>
        <taxon>Pterygota</taxon>
        <taxon>Neoptera</taxon>
        <taxon>Endopterygota</taxon>
        <taxon>Lepidoptera</taxon>
        <taxon>Glossata</taxon>
        <taxon>Ditrysia</taxon>
        <taxon>Pyraloidea</taxon>
        <taxon>Crambidae</taxon>
        <taxon>Crambinae</taxon>
        <taxon>Chilo</taxon>
    </lineage>
</organism>
<evidence type="ECO:0000256" key="1">
    <source>
        <dbReference type="SAM" id="SignalP"/>
    </source>
</evidence>
<dbReference type="Gene3D" id="1.10.10.2120">
    <property type="match status" value="1"/>
</dbReference>
<dbReference type="OrthoDB" id="189997at2759"/>
<dbReference type="PANTHER" id="PTHR34180:SF1">
    <property type="entry name" value="BETA-ALANYL-DOPAMINE_CARCININE HYDROLASE"/>
    <property type="match status" value="1"/>
</dbReference>
<dbReference type="PANTHER" id="PTHR34180">
    <property type="entry name" value="PEPTIDASE C45"/>
    <property type="match status" value="1"/>
</dbReference>
<keyword evidence="1" id="KW-0732">Signal</keyword>
<evidence type="ECO:0000313" key="3">
    <source>
        <dbReference type="EMBL" id="AKL78852.1"/>
    </source>
</evidence>
<dbReference type="InterPro" id="IPR047794">
    <property type="entry name" value="C45_proenzyme-like"/>
</dbReference>
<feature type="chain" id="PRO_5005185862" evidence="1">
    <location>
        <begin position="22"/>
        <end position="405"/>
    </location>
</feature>
<dbReference type="Gene3D" id="3.60.60.10">
    <property type="entry name" value="Penicillin V Acylase, Chain A"/>
    <property type="match status" value="1"/>
</dbReference>
<proteinExistence type="evidence at transcript level"/>
<gene>
    <name evidence="3" type="primary">tan</name>
</gene>
<feature type="signal peptide" evidence="1">
    <location>
        <begin position="1"/>
        <end position="21"/>
    </location>
</feature>
<name>A0A0G3VJK4_CHISP</name>